<feature type="domain" description="O-methyltransferase C-terminal" evidence="4">
    <location>
        <begin position="138"/>
        <end position="325"/>
    </location>
</feature>
<proteinExistence type="predicted"/>
<keyword evidence="1 5" id="KW-0489">Methyltransferase</keyword>
<dbReference type="RefSeq" id="WP_169456906.1">
    <property type="nucleotide sequence ID" value="NZ_CP051774.1"/>
</dbReference>
<dbReference type="AlphaFoldDB" id="A0A858RQM3"/>
<dbReference type="InterPro" id="IPR036388">
    <property type="entry name" value="WH-like_DNA-bd_sf"/>
</dbReference>
<sequence length="344" mass="37859">MNPVDLTRIPTADPLRAYRYRDGLYAADLVTAALVHLDFFTWLAANPSSVTGICTHFDFAERPVDVMMTLFVANGFVRRNGDVFHIADSGLEYLVADSPWSLAPYYRSLKDRPVTMDYLKVLKTGKPANWGAYDEGFDWHRSMEDESFARQFTAAMDCRGVLLGPAMAKALDLSRFSRLLDIGGGSGIYACSLVANHPGLSATVFDQASVEKIARTRVEELGFPDRVDVRAGDMLTQPLPEGYDLHLYSNVLHDWDVPEVRQLLAASFAALKPGGMLIIHDAIIGPEKDGPLPVAEYSAMLMHSTQGKCYSVNEYEALLSEAGFRGFTFQTTAADRGVMTAGKP</sequence>
<dbReference type="Gene3D" id="3.40.50.150">
    <property type="entry name" value="Vaccinia Virus protein VP39"/>
    <property type="match status" value="1"/>
</dbReference>
<dbReference type="GO" id="GO:0032259">
    <property type="term" value="P:methylation"/>
    <property type="evidence" value="ECO:0007669"/>
    <property type="project" value="UniProtKB-KW"/>
</dbReference>
<dbReference type="Proteomes" id="UP000501812">
    <property type="component" value="Chromosome"/>
</dbReference>
<evidence type="ECO:0000256" key="2">
    <source>
        <dbReference type="ARBA" id="ARBA00022679"/>
    </source>
</evidence>
<evidence type="ECO:0000313" key="5">
    <source>
        <dbReference type="EMBL" id="QJE98420.1"/>
    </source>
</evidence>
<dbReference type="PROSITE" id="PS51683">
    <property type="entry name" value="SAM_OMT_II"/>
    <property type="match status" value="1"/>
</dbReference>
<accession>A0A858RQM3</accession>
<name>A0A858RQM3_9BACT</name>
<dbReference type="SUPFAM" id="SSF53335">
    <property type="entry name" value="S-adenosyl-L-methionine-dependent methyltransferases"/>
    <property type="match status" value="1"/>
</dbReference>
<keyword evidence="3" id="KW-0949">S-adenosyl-L-methionine</keyword>
<dbReference type="CDD" id="cd02440">
    <property type="entry name" value="AdoMet_MTases"/>
    <property type="match status" value="1"/>
</dbReference>
<keyword evidence="2 5" id="KW-0808">Transferase</keyword>
<protein>
    <submittedName>
        <fullName evidence="5">Methyltransferase domain-containing protein</fullName>
    </submittedName>
</protein>
<evidence type="ECO:0000256" key="3">
    <source>
        <dbReference type="ARBA" id="ARBA00022691"/>
    </source>
</evidence>
<dbReference type="KEGG" id="luo:HHL09_22405"/>
<dbReference type="GO" id="GO:0008171">
    <property type="term" value="F:O-methyltransferase activity"/>
    <property type="evidence" value="ECO:0007669"/>
    <property type="project" value="InterPro"/>
</dbReference>
<dbReference type="InterPro" id="IPR029063">
    <property type="entry name" value="SAM-dependent_MTases_sf"/>
</dbReference>
<dbReference type="PANTHER" id="PTHR43712">
    <property type="entry name" value="PUTATIVE (AFU_ORTHOLOGUE AFUA_4G14580)-RELATED"/>
    <property type="match status" value="1"/>
</dbReference>
<dbReference type="EMBL" id="CP051774">
    <property type="protein sequence ID" value="QJE98420.1"/>
    <property type="molecule type" value="Genomic_DNA"/>
</dbReference>
<dbReference type="InterPro" id="IPR016461">
    <property type="entry name" value="COMT-like"/>
</dbReference>
<evidence type="ECO:0000259" key="4">
    <source>
        <dbReference type="Pfam" id="PF00891"/>
    </source>
</evidence>
<dbReference type="Gene3D" id="1.10.10.10">
    <property type="entry name" value="Winged helix-like DNA-binding domain superfamily/Winged helix DNA-binding domain"/>
    <property type="match status" value="1"/>
</dbReference>
<evidence type="ECO:0000313" key="6">
    <source>
        <dbReference type="Proteomes" id="UP000501812"/>
    </source>
</evidence>
<dbReference type="InterPro" id="IPR001077">
    <property type="entry name" value="COMT_C"/>
</dbReference>
<dbReference type="Pfam" id="PF00891">
    <property type="entry name" value="Methyltransf_2"/>
    <property type="match status" value="1"/>
</dbReference>
<gene>
    <name evidence="5" type="ORF">HHL09_22405</name>
</gene>
<organism evidence="5 6">
    <name type="scientific">Luteolibacter luteus</name>
    <dbReference type="NCBI Taxonomy" id="2728835"/>
    <lineage>
        <taxon>Bacteria</taxon>
        <taxon>Pseudomonadati</taxon>
        <taxon>Verrucomicrobiota</taxon>
        <taxon>Verrucomicrobiia</taxon>
        <taxon>Verrucomicrobiales</taxon>
        <taxon>Verrucomicrobiaceae</taxon>
        <taxon>Luteolibacter</taxon>
    </lineage>
</organism>
<reference evidence="5 6" key="1">
    <citation type="submission" date="2020-04" db="EMBL/GenBank/DDBJ databases">
        <title>Luteolibacter sp. G-1-1-1 isolated from soil.</title>
        <authorList>
            <person name="Dahal R.H."/>
        </authorList>
    </citation>
    <scope>NUCLEOTIDE SEQUENCE [LARGE SCALE GENOMIC DNA]</scope>
    <source>
        <strain evidence="5 6">G-1-1-1</strain>
    </source>
</reference>
<keyword evidence="6" id="KW-1185">Reference proteome</keyword>
<evidence type="ECO:0000256" key="1">
    <source>
        <dbReference type="ARBA" id="ARBA00022603"/>
    </source>
</evidence>
<dbReference type="PANTHER" id="PTHR43712:SF2">
    <property type="entry name" value="O-METHYLTRANSFERASE CICE"/>
    <property type="match status" value="1"/>
</dbReference>